<dbReference type="Gene3D" id="3.20.20.100">
    <property type="entry name" value="NADP-dependent oxidoreductase domain"/>
    <property type="match status" value="1"/>
</dbReference>
<keyword evidence="1" id="KW-0560">Oxidoreductase</keyword>
<dbReference type="InterPro" id="IPR050523">
    <property type="entry name" value="AKR_Detox_Biosynth"/>
</dbReference>
<dbReference type="InterPro" id="IPR036812">
    <property type="entry name" value="NAD(P)_OxRdtase_dom_sf"/>
</dbReference>
<dbReference type="EMBL" id="JAATJH010000002">
    <property type="protein sequence ID" value="NJC26255.1"/>
    <property type="molecule type" value="Genomic_DNA"/>
</dbReference>
<dbReference type="CDD" id="cd19094">
    <property type="entry name" value="AKR_Tas-like"/>
    <property type="match status" value="1"/>
</dbReference>
<evidence type="ECO:0000313" key="4">
    <source>
        <dbReference type="Proteomes" id="UP000770785"/>
    </source>
</evidence>
<proteinExistence type="predicted"/>
<sequence>MITSTMRYNQFGTTGYNISKITLGTMTWGEQNTAEEGYEQMDYAIEAGINAFDTAELYSVPSRAETQGSTERIVGQWLQKTGMRDRIFLATKIAGPGKMARHIRGGDLGFSRRQINDAIKLNLDRLQTNYLDLYQLHWPARSANFFGKRGVQSIKNDRWEDDFLEILETMAELIKAGKIKHWGLSNETPWGVMRLLHLADVHGLPRPVSIQNPYSLLSRGFEVGLSEVCLRENIAGFPYSPLGMGRLTGKYLNKTEREDARLHQFPQFSRYNGDNSLHATEEYAAIAKKHGLNLTQMALAFVNDRDFTQSTIIGATSMAQLRENVESIDVRLSEEVMEELEGVQGRYPDPAV</sequence>
<dbReference type="SUPFAM" id="SSF51430">
    <property type="entry name" value="NAD(P)-linked oxidoreductase"/>
    <property type="match status" value="1"/>
</dbReference>
<dbReference type="Proteomes" id="UP000770785">
    <property type="component" value="Unassembled WGS sequence"/>
</dbReference>
<dbReference type="PANTHER" id="PTHR43364:SF4">
    <property type="entry name" value="NAD(P)-LINKED OXIDOREDUCTASE SUPERFAMILY PROTEIN"/>
    <property type="match status" value="1"/>
</dbReference>
<dbReference type="InterPro" id="IPR023210">
    <property type="entry name" value="NADP_OxRdtase_dom"/>
</dbReference>
<dbReference type="RefSeq" id="WP_245184495.1">
    <property type="nucleotide sequence ID" value="NZ_JAATJH010000002.1"/>
</dbReference>
<evidence type="ECO:0000259" key="2">
    <source>
        <dbReference type="Pfam" id="PF00248"/>
    </source>
</evidence>
<organism evidence="3 4">
    <name type="scientific">Neolewinella antarctica</name>
    <dbReference type="NCBI Taxonomy" id="442734"/>
    <lineage>
        <taxon>Bacteria</taxon>
        <taxon>Pseudomonadati</taxon>
        <taxon>Bacteroidota</taxon>
        <taxon>Saprospiria</taxon>
        <taxon>Saprospirales</taxon>
        <taxon>Lewinellaceae</taxon>
        <taxon>Neolewinella</taxon>
    </lineage>
</organism>
<protein>
    <submittedName>
        <fullName evidence="3">Aryl-alcohol dehydrogenase-like predicted oxidoreductase</fullName>
    </submittedName>
</protein>
<comment type="caution">
    <text evidence="3">The sequence shown here is derived from an EMBL/GenBank/DDBJ whole genome shotgun (WGS) entry which is preliminary data.</text>
</comment>
<reference evidence="3 4" key="1">
    <citation type="submission" date="2020-03" db="EMBL/GenBank/DDBJ databases">
        <title>Genomic Encyclopedia of Type Strains, Phase IV (KMG-IV): sequencing the most valuable type-strain genomes for metagenomic binning, comparative biology and taxonomic classification.</title>
        <authorList>
            <person name="Goeker M."/>
        </authorList>
    </citation>
    <scope>NUCLEOTIDE SEQUENCE [LARGE SCALE GENOMIC DNA]</scope>
    <source>
        <strain evidence="3 4">DSM 105096</strain>
    </source>
</reference>
<keyword evidence="4" id="KW-1185">Reference proteome</keyword>
<evidence type="ECO:0000313" key="3">
    <source>
        <dbReference type="EMBL" id="NJC26255.1"/>
    </source>
</evidence>
<dbReference type="PANTHER" id="PTHR43364">
    <property type="entry name" value="NADH-SPECIFIC METHYLGLYOXAL REDUCTASE-RELATED"/>
    <property type="match status" value="1"/>
</dbReference>
<evidence type="ECO:0000256" key="1">
    <source>
        <dbReference type="ARBA" id="ARBA00023002"/>
    </source>
</evidence>
<dbReference type="Pfam" id="PF00248">
    <property type="entry name" value="Aldo_ket_red"/>
    <property type="match status" value="1"/>
</dbReference>
<gene>
    <name evidence="3" type="ORF">GGR27_001754</name>
</gene>
<name>A0ABX0XB11_9BACT</name>
<accession>A0ABX0XB11</accession>
<feature type="domain" description="NADP-dependent oxidoreductase" evidence="2">
    <location>
        <begin position="20"/>
        <end position="342"/>
    </location>
</feature>